<protein>
    <submittedName>
        <fullName evidence="1">Uncharacterized protein</fullName>
    </submittedName>
</protein>
<evidence type="ECO:0000313" key="1">
    <source>
        <dbReference type="EMBL" id="PRH87197.1"/>
    </source>
</evidence>
<dbReference type="EMBL" id="PUEJ01000004">
    <property type="protein sequence ID" value="PRH87197.1"/>
    <property type="molecule type" value="Genomic_DNA"/>
</dbReference>
<dbReference type="OrthoDB" id="8437040at2"/>
<evidence type="ECO:0000313" key="2">
    <source>
        <dbReference type="Proteomes" id="UP000237682"/>
    </source>
</evidence>
<organism evidence="1 2">
    <name type="scientific">Labrys okinawensis</name>
    <dbReference type="NCBI Taxonomy" id="346911"/>
    <lineage>
        <taxon>Bacteria</taxon>
        <taxon>Pseudomonadati</taxon>
        <taxon>Pseudomonadota</taxon>
        <taxon>Alphaproteobacteria</taxon>
        <taxon>Hyphomicrobiales</taxon>
        <taxon>Xanthobacteraceae</taxon>
        <taxon>Labrys</taxon>
    </lineage>
</organism>
<name>A0A2S9QCX9_9HYPH</name>
<dbReference type="RefSeq" id="WP_105862136.1">
    <property type="nucleotide sequence ID" value="NZ_PUEJ01000004.1"/>
</dbReference>
<dbReference type="Proteomes" id="UP000237682">
    <property type="component" value="Unassembled WGS sequence"/>
</dbReference>
<gene>
    <name evidence="1" type="ORF">C5L14_11190</name>
</gene>
<sequence length="286" mass="30758">MWKFTELADWWSQQQKESEAILDKWVEDSNYSQGAMIVGAGTKTLMTFGAGFVDVLRLGDGLAKGTAAGAGQDGLRLLAILPVGKAAQMVRSVKGAIMAKLIVDINPNAGICAWVASAKALTQIGAKVDGKLFVTVDDLAKAAGLDIGALGGLSMQGMERMLTRLGARCGAIRVVKAEQDVARMVGHDGSVVMVIVEFERSGSMSYHAFYAYRTPIGQLRYMDRTVQAASTKIYQSIDEIAKIYGTEAMRPIQAMKIENMFVKTVAHELPRLVVPILGVVASEDGR</sequence>
<comment type="caution">
    <text evidence="1">The sequence shown here is derived from an EMBL/GenBank/DDBJ whole genome shotgun (WGS) entry which is preliminary data.</text>
</comment>
<accession>A0A2S9QCX9</accession>
<proteinExistence type="predicted"/>
<keyword evidence="2" id="KW-1185">Reference proteome</keyword>
<dbReference type="AlphaFoldDB" id="A0A2S9QCX9"/>
<reference evidence="1 2" key="1">
    <citation type="submission" date="2018-02" db="EMBL/GenBank/DDBJ databases">
        <title>Whole genome sequencing of endophytic bacterium.</title>
        <authorList>
            <person name="Eedara R."/>
            <person name="Podile A.R."/>
        </authorList>
    </citation>
    <scope>NUCLEOTIDE SEQUENCE [LARGE SCALE GENOMIC DNA]</scope>
    <source>
        <strain evidence="1 2">RP1T</strain>
    </source>
</reference>